<comment type="caution">
    <text evidence="4">The sequence shown here is derived from an EMBL/GenBank/DDBJ whole genome shotgun (WGS) entry which is preliminary data.</text>
</comment>
<dbReference type="Proteomes" id="UP000242875">
    <property type="component" value="Unassembled WGS sequence"/>
</dbReference>
<protein>
    <recommendedName>
        <fullName evidence="3">Histone chaperone RTT106/FACT complex subunit SPT16-like middle domain-containing protein</fullName>
    </recommendedName>
</protein>
<dbReference type="SMART" id="SM01287">
    <property type="entry name" value="Rtt106"/>
    <property type="match status" value="1"/>
</dbReference>
<evidence type="ECO:0000313" key="4">
    <source>
        <dbReference type="EMBL" id="OZJ02945.1"/>
    </source>
</evidence>
<feature type="compositionally biased region" description="Basic and acidic residues" evidence="2">
    <location>
        <begin position="421"/>
        <end position="447"/>
    </location>
</feature>
<gene>
    <name evidence="4" type="ORF">BZG36_04560</name>
</gene>
<evidence type="ECO:0000256" key="2">
    <source>
        <dbReference type="SAM" id="MobiDB-lite"/>
    </source>
</evidence>
<dbReference type="EMBL" id="MVBO01000115">
    <property type="protein sequence ID" value="OZJ02945.1"/>
    <property type="molecule type" value="Genomic_DNA"/>
</dbReference>
<proteinExistence type="inferred from homology"/>
<evidence type="ECO:0000256" key="1">
    <source>
        <dbReference type="ARBA" id="ARBA00006159"/>
    </source>
</evidence>
<accession>A0A261XX44</accession>
<dbReference type="Gene3D" id="2.30.29.30">
    <property type="entry name" value="Pleckstrin-homology domain (PH domain)/Phosphotyrosine-binding domain (PTB)"/>
    <property type="match status" value="1"/>
</dbReference>
<dbReference type="InterPro" id="IPR011993">
    <property type="entry name" value="PH-like_dom_sf"/>
</dbReference>
<feature type="domain" description="Histone chaperone RTT106/FACT complex subunit SPT16-like middle" evidence="3">
    <location>
        <begin position="270"/>
        <end position="381"/>
    </location>
</feature>
<name>A0A261XX44_9FUNG</name>
<feature type="compositionally biased region" description="Basic and acidic residues" evidence="2">
    <location>
        <begin position="478"/>
        <end position="504"/>
    </location>
</feature>
<dbReference type="AlphaFoldDB" id="A0A261XX44"/>
<organism evidence="4 5">
    <name type="scientific">Bifiguratus adelaidae</name>
    <dbReference type="NCBI Taxonomy" id="1938954"/>
    <lineage>
        <taxon>Eukaryota</taxon>
        <taxon>Fungi</taxon>
        <taxon>Fungi incertae sedis</taxon>
        <taxon>Mucoromycota</taxon>
        <taxon>Mucoromycotina</taxon>
        <taxon>Endogonomycetes</taxon>
        <taxon>Endogonales</taxon>
        <taxon>Endogonales incertae sedis</taxon>
        <taxon>Bifiguratus</taxon>
    </lineage>
</organism>
<reference evidence="4 5" key="1">
    <citation type="journal article" date="2017" name="Mycologia">
        <title>Bifiguratus adelaidae, gen. et sp. nov., a new member of Mucoromycotina in endophytic and soil-dwelling habitats.</title>
        <authorList>
            <person name="Torres-Cruz T.J."/>
            <person name="Billingsley Tobias T.L."/>
            <person name="Almatruk M."/>
            <person name="Hesse C."/>
            <person name="Kuske C.R."/>
            <person name="Desiro A."/>
            <person name="Benucci G.M."/>
            <person name="Bonito G."/>
            <person name="Stajich J.E."/>
            <person name="Dunlap C."/>
            <person name="Arnold A.E."/>
            <person name="Porras-Alfaro A."/>
        </authorList>
    </citation>
    <scope>NUCLEOTIDE SEQUENCE [LARGE SCALE GENOMIC DNA]</scope>
    <source>
        <strain evidence="4 5">AZ0501</strain>
    </source>
</reference>
<feature type="region of interest" description="Disordered" evidence="2">
    <location>
        <begin position="87"/>
        <end position="108"/>
    </location>
</feature>
<dbReference type="OrthoDB" id="75754at2759"/>
<dbReference type="PANTHER" id="PTHR45849:SF3">
    <property type="entry name" value="HISTONE CHAPERONE RTT106"/>
    <property type="match status" value="1"/>
</dbReference>
<evidence type="ECO:0000259" key="3">
    <source>
        <dbReference type="SMART" id="SM01287"/>
    </source>
</evidence>
<dbReference type="SUPFAM" id="SSF50729">
    <property type="entry name" value="PH domain-like"/>
    <property type="match status" value="1"/>
</dbReference>
<feature type="compositionally biased region" description="Acidic residues" evidence="2">
    <location>
        <begin position="519"/>
        <end position="528"/>
    </location>
</feature>
<dbReference type="GO" id="GO:0042393">
    <property type="term" value="F:histone binding"/>
    <property type="evidence" value="ECO:0007669"/>
    <property type="project" value="TreeGrafter"/>
</dbReference>
<dbReference type="Pfam" id="PF08512">
    <property type="entry name" value="Rttp106-like_middle"/>
    <property type="match status" value="1"/>
</dbReference>
<dbReference type="GO" id="GO:0031491">
    <property type="term" value="F:nucleosome binding"/>
    <property type="evidence" value="ECO:0007669"/>
    <property type="project" value="TreeGrafter"/>
</dbReference>
<dbReference type="InterPro" id="IPR050454">
    <property type="entry name" value="RTT106/SSRP1_HistChap/FACT"/>
</dbReference>
<dbReference type="InterPro" id="IPR013719">
    <property type="entry name" value="RTT106/SPT16-like_middle_dom"/>
</dbReference>
<dbReference type="PANTHER" id="PTHR45849">
    <property type="entry name" value="FACT COMPLEX SUBUNIT SSRP1"/>
    <property type="match status" value="1"/>
</dbReference>
<feature type="region of interest" description="Disordered" evidence="2">
    <location>
        <begin position="411"/>
        <end position="528"/>
    </location>
</feature>
<sequence>MSNIFTQRQKLRSSTLLAAKQDTERVHFSRLPIYTDAFILARGDLIKVVMDVVTDTALRTDLNAYINTHPDAADLFTRLIEHLTSHSHGTGNGSAPASKKRKLFSDKEDQDFRTNEKEVATIHDVTFTLPIRKKAHLVISDAYLYILSPPPKASAASTPEQVEYRVRKQDIARIVAVPTPEKSTNHWTFCIFAKGANDPVCFGVNERGKLKITIHGAPSDKTADDRNDLYITRILQQNLPKNIRVISPATRNALKPAIQQASSASAPGTSWHIFCYLKTKEGFLYFFDGGLLFGLKKPMVWIDLGQVLNALWLGRTSRTANLCLVLKQGQVPLGDTDPNSNHSTLDLPPEFVAYEFSMIDAAETSGIESYMGAKGVRFVRELVLPGVQEANGTELQQELPVQAAQTIMSAPLGSDDEDDADFKSSEDEAEAGNKHEEGASDDEHGSPEEDESSEDEEEEDGDSEEDEEEVPVSDGEIEEMRTDMDDDYKLRNRVVPRDADELSERSNSVKAPQAIHAPEEDEIDELEE</sequence>
<comment type="similarity">
    <text evidence="1">Belongs to the RTT106 family.</text>
</comment>
<feature type="compositionally biased region" description="Acidic residues" evidence="2">
    <location>
        <begin position="448"/>
        <end position="477"/>
    </location>
</feature>
<keyword evidence="5" id="KW-1185">Reference proteome</keyword>
<evidence type="ECO:0000313" key="5">
    <source>
        <dbReference type="Proteomes" id="UP000242875"/>
    </source>
</evidence>